<organism evidence="2 3">
    <name type="scientific">Lipomyces starkeyi NRRL Y-11557</name>
    <dbReference type="NCBI Taxonomy" id="675824"/>
    <lineage>
        <taxon>Eukaryota</taxon>
        <taxon>Fungi</taxon>
        <taxon>Dikarya</taxon>
        <taxon>Ascomycota</taxon>
        <taxon>Saccharomycotina</taxon>
        <taxon>Lipomycetes</taxon>
        <taxon>Lipomycetales</taxon>
        <taxon>Lipomycetaceae</taxon>
        <taxon>Lipomyces</taxon>
    </lineage>
</organism>
<evidence type="ECO:0000313" key="3">
    <source>
        <dbReference type="Proteomes" id="UP000094385"/>
    </source>
</evidence>
<feature type="region of interest" description="Disordered" evidence="1">
    <location>
        <begin position="1"/>
        <end position="29"/>
    </location>
</feature>
<dbReference type="Proteomes" id="UP000094385">
    <property type="component" value="Unassembled WGS sequence"/>
</dbReference>
<dbReference type="EMBL" id="KV454289">
    <property type="protein sequence ID" value="ODQ76621.1"/>
    <property type="molecule type" value="Genomic_DNA"/>
</dbReference>
<gene>
    <name evidence="2" type="ORF">LIPSTDRAFT_139089</name>
</gene>
<dbReference type="OrthoDB" id="10413558at2759"/>
<feature type="region of interest" description="Disordered" evidence="1">
    <location>
        <begin position="227"/>
        <end position="249"/>
    </location>
</feature>
<evidence type="ECO:0000313" key="2">
    <source>
        <dbReference type="EMBL" id="ODQ76621.1"/>
    </source>
</evidence>
<proteinExistence type="predicted"/>
<evidence type="ECO:0008006" key="4">
    <source>
        <dbReference type="Google" id="ProtNLM"/>
    </source>
</evidence>
<feature type="compositionally biased region" description="Polar residues" evidence="1">
    <location>
        <begin position="227"/>
        <end position="246"/>
    </location>
</feature>
<feature type="region of interest" description="Disordered" evidence="1">
    <location>
        <begin position="296"/>
        <end position="318"/>
    </location>
</feature>
<protein>
    <recommendedName>
        <fullName evidence="4">Copper-fist domain-containing protein</fullName>
    </recommendedName>
</protein>
<feature type="compositionally biased region" description="Low complexity" evidence="1">
    <location>
        <begin position="1"/>
        <end position="21"/>
    </location>
</feature>
<dbReference type="AlphaFoldDB" id="A0A1E3QG01"/>
<name>A0A1E3QG01_LIPST</name>
<accession>A0A1E3QG01</accession>
<sequence>MSTSSVSASSSSTSISSISSESESKLRKPVRLRSVIVKSDVNSPAIVRPLDDFLYHQSPSMQPDNSRAKDVTQRPIYQRSESIVSTTESLDTDTDYSHSSPPVILDQALYSLESYLATSQCETNSRQEYALHHPMSSQQEAQPSIYRTNAIEQQSSTLTPSQVADLTRYSSRSGIVSYPPVGYSSNKSPVPVDVSRQNFYLPSGIDIDTYSQSDFSHHVEMLQQEQQHTTIAMPQSQHQTTPSSASAEEFTGEGFELLDNLFSVYLTSACAVPGGDCLCSDNCTCAGCTKHGNRFTDSEGNGRDDLDGLSWPAQNDSN</sequence>
<feature type="compositionally biased region" description="Basic and acidic residues" evidence="1">
    <location>
        <begin position="296"/>
        <end position="306"/>
    </location>
</feature>
<evidence type="ECO:0000256" key="1">
    <source>
        <dbReference type="SAM" id="MobiDB-lite"/>
    </source>
</evidence>
<keyword evidence="3" id="KW-1185">Reference proteome</keyword>
<reference evidence="2 3" key="1">
    <citation type="journal article" date="2016" name="Proc. Natl. Acad. Sci. U.S.A.">
        <title>Comparative genomics of biotechnologically important yeasts.</title>
        <authorList>
            <person name="Riley R."/>
            <person name="Haridas S."/>
            <person name="Wolfe K.H."/>
            <person name="Lopes M.R."/>
            <person name="Hittinger C.T."/>
            <person name="Goeker M."/>
            <person name="Salamov A.A."/>
            <person name="Wisecaver J.H."/>
            <person name="Long T.M."/>
            <person name="Calvey C.H."/>
            <person name="Aerts A.L."/>
            <person name="Barry K.W."/>
            <person name="Choi C."/>
            <person name="Clum A."/>
            <person name="Coughlan A.Y."/>
            <person name="Deshpande S."/>
            <person name="Douglass A.P."/>
            <person name="Hanson S.J."/>
            <person name="Klenk H.-P."/>
            <person name="LaButti K.M."/>
            <person name="Lapidus A."/>
            <person name="Lindquist E.A."/>
            <person name="Lipzen A.M."/>
            <person name="Meier-Kolthoff J.P."/>
            <person name="Ohm R.A."/>
            <person name="Otillar R.P."/>
            <person name="Pangilinan J.L."/>
            <person name="Peng Y."/>
            <person name="Rokas A."/>
            <person name="Rosa C.A."/>
            <person name="Scheuner C."/>
            <person name="Sibirny A.A."/>
            <person name="Slot J.C."/>
            <person name="Stielow J.B."/>
            <person name="Sun H."/>
            <person name="Kurtzman C.P."/>
            <person name="Blackwell M."/>
            <person name="Grigoriev I.V."/>
            <person name="Jeffries T.W."/>
        </authorList>
    </citation>
    <scope>NUCLEOTIDE SEQUENCE [LARGE SCALE GENOMIC DNA]</scope>
    <source>
        <strain evidence="2 3">NRRL Y-11557</strain>
    </source>
</reference>